<dbReference type="AlphaFoldDB" id="A0AA35V517"/>
<dbReference type="FunFam" id="3.40.1090.10:FF:000005">
    <property type="entry name" value="Patatin"/>
    <property type="match status" value="1"/>
</dbReference>
<dbReference type="Proteomes" id="UP001177003">
    <property type="component" value="Chromosome 0"/>
</dbReference>
<evidence type="ECO:0000256" key="7">
    <source>
        <dbReference type="RuleBase" id="RU361262"/>
    </source>
</evidence>
<evidence type="ECO:0000256" key="2">
    <source>
        <dbReference type="ARBA" id="ARBA00022801"/>
    </source>
</evidence>
<evidence type="ECO:0000313" key="9">
    <source>
        <dbReference type="EMBL" id="CAI9259390.1"/>
    </source>
</evidence>
<reference evidence="9" key="1">
    <citation type="submission" date="2023-04" db="EMBL/GenBank/DDBJ databases">
        <authorList>
            <person name="Vijverberg K."/>
            <person name="Xiong W."/>
            <person name="Schranz E."/>
        </authorList>
    </citation>
    <scope>NUCLEOTIDE SEQUENCE</scope>
</reference>
<evidence type="ECO:0000256" key="1">
    <source>
        <dbReference type="ARBA" id="ARBA00010240"/>
    </source>
</evidence>
<dbReference type="GO" id="GO:0004620">
    <property type="term" value="F:phospholipase activity"/>
    <property type="evidence" value="ECO:0007669"/>
    <property type="project" value="TreeGrafter"/>
</dbReference>
<protein>
    <recommendedName>
        <fullName evidence="7">Patatin</fullName>
        <ecNumber evidence="7">3.1.1.-</ecNumber>
    </recommendedName>
</protein>
<dbReference type="EMBL" id="OX465086">
    <property type="protein sequence ID" value="CAI9259390.1"/>
    <property type="molecule type" value="Genomic_DNA"/>
</dbReference>
<feature type="active site" description="Proton acceptor" evidence="6">
    <location>
        <position position="211"/>
    </location>
</feature>
<dbReference type="GO" id="GO:0006952">
    <property type="term" value="P:defense response"/>
    <property type="evidence" value="ECO:0007669"/>
    <property type="project" value="UniProtKB-KW"/>
</dbReference>
<name>A0AA35V517_LACSI</name>
<feature type="short sequence motif" description="GXGXXG" evidence="6">
    <location>
        <begin position="21"/>
        <end position="26"/>
    </location>
</feature>
<gene>
    <name evidence="9" type="ORF">LSALG_LOCUS285</name>
</gene>
<dbReference type="PANTHER" id="PTHR32176">
    <property type="entry name" value="XYLOSE ISOMERASE"/>
    <property type="match status" value="1"/>
</dbReference>
<dbReference type="Pfam" id="PF01734">
    <property type="entry name" value="Patatin"/>
    <property type="match status" value="1"/>
</dbReference>
<keyword evidence="2 6" id="KW-0378">Hydrolase</keyword>
<accession>A0AA35V517</accession>
<keyword evidence="3" id="KW-0611">Plant defense</keyword>
<dbReference type="Gene3D" id="3.40.1090.10">
    <property type="entry name" value="Cytosolic phospholipase A2 catalytic domain"/>
    <property type="match status" value="1"/>
</dbReference>
<evidence type="ECO:0000259" key="8">
    <source>
        <dbReference type="PROSITE" id="PS51635"/>
    </source>
</evidence>
<organism evidence="9 10">
    <name type="scientific">Lactuca saligna</name>
    <name type="common">Willowleaf lettuce</name>
    <dbReference type="NCBI Taxonomy" id="75948"/>
    <lineage>
        <taxon>Eukaryota</taxon>
        <taxon>Viridiplantae</taxon>
        <taxon>Streptophyta</taxon>
        <taxon>Embryophyta</taxon>
        <taxon>Tracheophyta</taxon>
        <taxon>Spermatophyta</taxon>
        <taxon>Magnoliopsida</taxon>
        <taxon>eudicotyledons</taxon>
        <taxon>Gunneridae</taxon>
        <taxon>Pentapetalae</taxon>
        <taxon>asterids</taxon>
        <taxon>campanulids</taxon>
        <taxon>Asterales</taxon>
        <taxon>Asteraceae</taxon>
        <taxon>Cichorioideae</taxon>
        <taxon>Cichorieae</taxon>
        <taxon>Lactucinae</taxon>
        <taxon>Lactuca</taxon>
    </lineage>
</organism>
<dbReference type="PANTHER" id="PTHR32176:SF109">
    <property type="entry name" value="PATATIN-LIKE PROTEIN 2"/>
    <property type="match status" value="1"/>
</dbReference>
<dbReference type="CDD" id="cd07214">
    <property type="entry name" value="Pat17_isozyme_like"/>
    <property type="match status" value="1"/>
</dbReference>
<dbReference type="EC" id="3.1.1.-" evidence="7"/>
<keyword evidence="10" id="KW-1185">Reference proteome</keyword>
<dbReference type="InterPro" id="IPR016035">
    <property type="entry name" value="Acyl_Trfase/lysoPLipase"/>
</dbReference>
<dbReference type="PROSITE" id="PS51635">
    <property type="entry name" value="PNPLA"/>
    <property type="match status" value="1"/>
</dbReference>
<keyword evidence="5 6" id="KW-0443">Lipid metabolism</keyword>
<evidence type="ECO:0000256" key="4">
    <source>
        <dbReference type="ARBA" id="ARBA00022963"/>
    </source>
</evidence>
<feature type="short sequence motif" description="DGA/G" evidence="6">
    <location>
        <begin position="211"/>
        <end position="213"/>
    </location>
</feature>
<evidence type="ECO:0000256" key="3">
    <source>
        <dbReference type="ARBA" id="ARBA00022821"/>
    </source>
</evidence>
<comment type="similarity">
    <text evidence="1 7">Belongs to the patatin family.</text>
</comment>
<feature type="domain" description="PNPLA" evidence="8">
    <location>
        <begin position="17"/>
        <end position="224"/>
    </location>
</feature>
<comment type="domain">
    <text evidence="7">The nitrogen atoms of the two glycine residues in the GGXR motif define the oxyanion hole, and stabilize the oxyanion that forms during the nucleophilic attack by the catalytic serine during substrate cleavage.</text>
</comment>
<evidence type="ECO:0000256" key="6">
    <source>
        <dbReference type="PROSITE-ProRule" id="PRU01161"/>
    </source>
</evidence>
<feature type="active site" description="Nucleophile" evidence="6">
    <location>
        <position position="61"/>
    </location>
</feature>
<proteinExistence type="inferred from homology"/>
<dbReference type="SUPFAM" id="SSF52151">
    <property type="entry name" value="FabD/lysophospholipase-like"/>
    <property type="match status" value="1"/>
</dbReference>
<dbReference type="GO" id="GO:0016042">
    <property type="term" value="P:lipid catabolic process"/>
    <property type="evidence" value="ECO:0007669"/>
    <property type="project" value="UniProtKB-UniRule"/>
</dbReference>
<dbReference type="InterPro" id="IPR002641">
    <property type="entry name" value="PNPLA_dom"/>
</dbReference>
<sequence length="415" mass="45267">MASKKATSGQGDLITILSIDGGGVRGIIPSVILDFLETELQKLDGENARLADYFDVISGTSTGGLVTAMLTSPNEEKRPIFAAKDITNFYLEHCPKIFPQHTNPFAPAEKALKALSGPRYDGVYLHRLVREILGNTRLHESLTNVVIPTFDIKRLQPVIFSTYQLKKKPSLDVMLADICIGTSAAPTYLPCHTFRHEDSEGNLIGEFDLIDGGVTANNPTLVAINEVTQEIKGGIKTGGFLVLSLGTGSPKFIEKYDGNTSSHWGVVGWLASGGSIPLIDVFTQASSGIADYHTSTFLQALHLEGKYLRIQDDTLTGDVASMDLATTKNLEDLVQVGKQLLQKRPMMGMGRQPFSDSSTNEKALIRLAKMLSEEKIKREHNNSQEVEINTSVSRRTGMYLRAVSGSLPNLQQITT</sequence>
<evidence type="ECO:0000313" key="10">
    <source>
        <dbReference type="Proteomes" id="UP001177003"/>
    </source>
</evidence>
<comment type="function">
    <text evidence="7">Lipolytic acyl hydrolase (LAH).</text>
</comment>
<dbReference type="GO" id="GO:0047372">
    <property type="term" value="F:monoacylglycerol lipase activity"/>
    <property type="evidence" value="ECO:0007669"/>
    <property type="project" value="TreeGrafter"/>
</dbReference>
<keyword evidence="4 6" id="KW-0442">Lipid degradation</keyword>
<evidence type="ECO:0000256" key="5">
    <source>
        <dbReference type="ARBA" id="ARBA00023098"/>
    </source>
</evidence>
<feature type="short sequence motif" description="GXSXG" evidence="6">
    <location>
        <begin position="59"/>
        <end position="63"/>
    </location>
</feature>